<accession>A0ABQ8HIL1</accession>
<evidence type="ECO:0000256" key="1">
    <source>
        <dbReference type="ARBA" id="ARBA00010746"/>
    </source>
</evidence>
<comment type="subunit">
    <text evidence="2 4">Homodimer.</text>
</comment>
<dbReference type="Gene3D" id="2.40.480.10">
    <property type="entry name" value="Allene oxide cyclase-like"/>
    <property type="match status" value="1"/>
</dbReference>
<comment type="caution">
    <text evidence="6">The sequence shown here is derived from an EMBL/GenBank/DDBJ whole genome shotgun (WGS) entry which is preliminary data.</text>
</comment>
<comment type="similarity">
    <text evidence="1 4">Belongs to the plant dirigent protein family.</text>
</comment>
<protein>
    <recommendedName>
        <fullName evidence="4">Dirigent protein</fullName>
    </recommendedName>
</protein>
<sequence>MAKNLSLTSNSKAIKAILFYLFLLVISLKCANSARILTEKDDDGDDLAPVVGPTSSQTAAATTTSSGATVGEDPPELSFFMHDILGGTAPSGRVVSGITASTSNQINGLPFSKRNGGLFPINGGVPLVTTNNGITSKNLPSVAGLNNGASTTNGNSLPFVSAGQLPLQQELIFGMITVIDDELTEGHELGSSVIGKAQGFYLASSLDGSSQTMAFTALFGDEHREDQEHTISFFGVHRMAAAMHESHVAVVGGTGKYENAQGHATIERLHFTDQHITDGVETLLQISVHLTH</sequence>
<feature type="compositionally biased region" description="Low complexity" evidence="5">
    <location>
        <begin position="54"/>
        <end position="69"/>
    </location>
</feature>
<evidence type="ECO:0000256" key="3">
    <source>
        <dbReference type="ARBA" id="ARBA00022525"/>
    </source>
</evidence>
<dbReference type="InterPro" id="IPR004265">
    <property type="entry name" value="Dirigent"/>
</dbReference>
<dbReference type="EMBL" id="JAFEMO010000010">
    <property type="protein sequence ID" value="KAH7560915.1"/>
    <property type="molecule type" value="Genomic_DNA"/>
</dbReference>
<comment type="subcellular location">
    <subcellularLocation>
        <location evidence="4">Secreted</location>
        <location evidence="4">Extracellular space</location>
        <location evidence="4">Apoplast</location>
    </subcellularLocation>
</comment>
<gene>
    <name evidence="6" type="ORF">JRO89_XS10G0138000</name>
</gene>
<evidence type="ECO:0000256" key="2">
    <source>
        <dbReference type="ARBA" id="ARBA00011738"/>
    </source>
</evidence>
<dbReference type="PANTHER" id="PTHR46215">
    <property type="entry name" value="DIRIGENT PROTEIN 24-RELATED"/>
    <property type="match status" value="1"/>
</dbReference>
<keyword evidence="4" id="KW-0052">Apoplast</keyword>
<feature type="signal peptide" evidence="4">
    <location>
        <begin position="1"/>
        <end position="33"/>
    </location>
</feature>
<reference evidence="6 7" key="1">
    <citation type="submission" date="2021-02" db="EMBL/GenBank/DDBJ databases">
        <title>Plant Genome Project.</title>
        <authorList>
            <person name="Zhang R.-G."/>
        </authorList>
    </citation>
    <scope>NUCLEOTIDE SEQUENCE [LARGE SCALE GENOMIC DNA]</scope>
    <source>
        <tissue evidence="6">Leaves</tissue>
    </source>
</reference>
<name>A0ABQ8HIL1_9ROSI</name>
<proteinExistence type="inferred from homology"/>
<feature type="chain" id="PRO_5044949809" description="Dirigent protein" evidence="4">
    <location>
        <begin position="34"/>
        <end position="292"/>
    </location>
</feature>
<dbReference type="PANTHER" id="PTHR46215:SF15">
    <property type="entry name" value="DIRIGENT PROTEIN 24"/>
    <property type="match status" value="1"/>
</dbReference>
<keyword evidence="4" id="KW-0732">Signal</keyword>
<evidence type="ECO:0000256" key="5">
    <source>
        <dbReference type="SAM" id="MobiDB-lite"/>
    </source>
</evidence>
<evidence type="ECO:0000313" key="7">
    <source>
        <dbReference type="Proteomes" id="UP000827721"/>
    </source>
</evidence>
<dbReference type="Pfam" id="PF03018">
    <property type="entry name" value="Dirigent"/>
    <property type="match status" value="1"/>
</dbReference>
<keyword evidence="7" id="KW-1185">Reference proteome</keyword>
<organism evidence="6 7">
    <name type="scientific">Xanthoceras sorbifolium</name>
    <dbReference type="NCBI Taxonomy" id="99658"/>
    <lineage>
        <taxon>Eukaryota</taxon>
        <taxon>Viridiplantae</taxon>
        <taxon>Streptophyta</taxon>
        <taxon>Embryophyta</taxon>
        <taxon>Tracheophyta</taxon>
        <taxon>Spermatophyta</taxon>
        <taxon>Magnoliopsida</taxon>
        <taxon>eudicotyledons</taxon>
        <taxon>Gunneridae</taxon>
        <taxon>Pentapetalae</taxon>
        <taxon>rosids</taxon>
        <taxon>malvids</taxon>
        <taxon>Sapindales</taxon>
        <taxon>Sapindaceae</taxon>
        <taxon>Xanthoceroideae</taxon>
        <taxon>Xanthoceras</taxon>
    </lineage>
</organism>
<dbReference type="Proteomes" id="UP000827721">
    <property type="component" value="Unassembled WGS sequence"/>
</dbReference>
<evidence type="ECO:0000256" key="4">
    <source>
        <dbReference type="RuleBase" id="RU363099"/>
    </source>
</evidence>
<evidence type="ECO:0000313" key="6">
    <source>
        <dbReference type="EMBL" id="KAH7560915.1"/>
    </source>
</evidence>
<comment type="function">
    <text evidence="4">Dirigent proteins impart stereoselectivity on the phenoxy radical-coupling reaction, yielding optically active lignans from two molecules of coniferyl alcohol in the biosynthesis of lignans, flavonolignans, and alkaloids and thus plays a central role in plant secondary metabolism.</text>
</comment>
<keyword evidence="3 4" id="KW-0964">Secreted</keyword>
<feature type="region of interest" description="Disordered" evidence="5">
    <location>
        <begin position="42"/>
        <end position="72"/>
    </location>
</feature>
<dbReference type="InterPro" id="IPR044859">
    <property type="entry name" value="Allene_oxi_cyc_Dirigent"/>
</dbReference>